<comment type="caution">
    <text evidence="1">The sequence shown here is derived from an EMBL/GenBank/DDBJ whole genome shotgun (WGS) entry which is preliminary data.</text>
</comment>
<dbReference type="RefSeq" id="WP_200670550.1">
    <property type="nucleotide sequence ID" value="NZ_JACWCW010000009.1"/>
</dbReference>
<gene>
    <name evidence="1" type="ORF">PUR21_28085</name>
</gene>
<reference evidence="1 2" key="1">
    <citation type="journal article" date="2023" name="PLoS ONE">
        <title>Complete genome assembly of Hawai'i environmental nontuberculous mycobacteria reveals unexpected co-isolation with methylobacteria.</title>
        <authorList>
            <person name="Hendrix J."/>
            <person name="Epperson L.E."/>
            <person name="Tong E.I."/>
            <person name="Chan Y.L."/>
            <person name="Hasan N.A."/>
            <person name="Dawrs S.N."/>
            <person name="Norton G.J."/>
            <person name="Virdi R."/>
            <person name="Crooks J.L."/>
            <person name="Chan E.D."/>
            <person name="Honda J.R."/>
            <person name="Strong M."/>
        </authorList>
    </citation>
    <scope>NUCLEOTIDE SEQUENCE [LARGE SCALE GENOMIC DNA]</scope>
    <source>
        <strain evidence="1 2">NJH_HI01</strain>
    </source>
</reference>
<proteinExistence type="predicted"/>
<name>A0ABU9ZJ01_9HYPH</name>
<accession>A0ABU9ZJ01</accession>
<evidence type="ECO:0000313" key="1">
    <source>
        <dbReference type="EMBL" id="MEN3231443.1"/>
    </source>
</evidence>
<keyword evidence="2" id="KW-1185">Reference proteome</keyword>
<evidence type="ECO:0000313" key="2">
    <source>
        <dbReference type="Proteomes" id="UP001404845"/>
    </source>
</evidence>
<dbReference type="Proteomes" id="UP001404845">
    <property type="component" value="Unassembled WGS sequence"/>
</dbReference>
<organism evidence="1 2">
    <name type="scientific">Methylorubrum rhodesianum</name>
    <dbReference type="NCBI Taxonomy" id="29427"/>
    <lineage>
        <taxon>Bacteria</taxon>
        <taxon>Pseudomonadati</taxon>
        <taxon>Pseudomonadota</taxon>
        <taxon>Alphaproteobacteria</taxon>
        <taxon>Hyphomicrobiales</taxon>
        <taxon>Methylobacteriaceae</taxon>
        <taxon>Methylorubrum</taxon>
    </lineage>
</organism>
<dbReference type="EMBL" id="JAQYXL010000001">
    <property type="protein sequence ID" value="MEN3231443.1"/>
    <property type="molecule type" value="Genomic_DNA"/>
</dbReference>
<sequence length="63" mass="7203">MSVIDLQAEREARANEAFLAYTRAKARADRTRHLRDMAEAVRAWDAFITLAFPEPSRREALAV</sequence>
<protein>
    <submittedName>
        <fullName evidence="1">Uncharacterized protein</fullName>
    </submittedName>
</protein>